<sequence length="292" mass="31741">MKAKQAHATLPHVPEFIGWLATELDSPTLVKHAYVDRRTGNEWSCDSLYGAYQAYAWNHPGNARLSFNPGVDSVSNSNALEALRRDLLAAGSDDDLMLQSALDVMAWGGVTARNAQWLKENKAGLGRMVQDVKAALIKKDPDAPILRAKTLRFNSGMTKIYSLVCPDFVIYDSRVAAGLGMLVVQYCKAKGLTKVPAGLNFPWAAAKEGANTVTPKNRNPSVGTLQFQRLRSGSHHARWNMNASWILSQVACHVLNAGNPFRVGATSAQTLRAIEQALFMIGYDLGTATAAE</sequence>
<protein>
    <submittedName>
        <fullName evidence="1">Uncharacterized protein</fullName>
    </submittedName>
</protein>
<organism evidence="1 2">
    <name type="scientific">Pseudomonas fortuita</name>
    <dbReference type="NCBI Taxonomy" id="3233375"/>
    <lineage>
        <taxon>Bacteria</taxon>
        <taxon>Pseudomonadati</taxon>
        <taxon>Pseudomonadota</taxon>
        <taxon>Gammaproteobacteria</taxon>
        <taxon>Pseudomonadales</taxon>
        <taxon>Pseudomonadaceae</taxon>
        <taxon>Pseudomonas</taxon>
    </lineage>
</organism>
<evidence type="ECO:0000313" key="1">
    <source>
        <dbReference type="EMBL" id="WAP63112.1"/>
    </source>
</evidence>
<name>A0ACD4P6B3_9PSED</name>
<dbReference type="EMBL" id="CP114035">
    <property type="protein sequence ID" value="WAP63112.1"/>
    <property type="molecule type" value="Genomic_DNA"/>
</dbReference>
<accession>A0ACD4P6B3</accession>
<reference evidence="1" key="1">
    <citation type="journal article" date="2024" name="Int. J. Syst. Evol. Microbiol.">
        <title>Pseudomonas fortuita sp. nov., isolated from the endosphere of a wild yam.</title>
        <authorList>
            <person name="Carlier A."/>
            <person name="Beaumel M."/>
            <person name="Moreau S."/>
            <person name="Acar T."/>
            <person name="Sana T.G."/>
            <person name="Cnockaert M."/>
            <person name="Vandamme P."/>
        </authorList>
    </citation>
    <scope>NUCLEOTIDE SEQUENCE</scope>
    <source>
        <strain evidence="1">GMI12077</strain>
    </source>
</reference>
<gene>
    <name evidence="1" type="ORF">OZ911_25040</name>
</gene>
<dbReference type="Proteomes" id="UP001163982">
    <property type="component" value="Chromosome"/>
</dbReference>
<keyword evidence="2" id="KW-1185">Reference proteome</keyword>
<proteinExistence type="predicted"/>
<evidence type="ECO:0000313" key="2">
    <source>
        <dbReference type="Proteomes" id="UP001163982"/>
    </source>
</evidence>